<proteinExistence type="predicted"/>
<feature type="region of interest" description="Disordered" evidence="1">
    <location>
        <begin position="102"/>
        <end position="122"/>
    </location>
</feature>
<dbReference type="EMBL" id="JAHRHY010000010">
    <property type="protein sequence ID" value="KAG9066431.1"/>
    <property type="molecule type" value="Genomic_DNA"/>
</dbReference>
<protein>
    <submittedName>
        <fullName evidence="2">Uncharacterized protein</fullName>
    </submittedName>
</protein>
<evidence type="ECO:0000256" key="1">
    <source>
        <dbReference type="SAM" id="MobiDB-lite"/>
    </source>
</evidence>
<evidence type="ECO:0000313" key="2">
    <source>
        <dbReference type="EMBL" id="KAG9066431.1"/>
    </source>
</evidence>
<reference evidence="2" key="1">
    <citation type="submission" date="2021-06" db="EMBL/GenBank/DDBJ databases">
        <title>Genome Sequence of Mortierella hyaline Strain SCG-10, a Cold-Adapted, Nitrate-Reducing Fungus Isolated from Soil in Minnesota, USA.</title>
        <authorList>
            <person name="Aldossari N."/>
        </authorList>
    </citation>
    <scope>NUCLEOTIDE SEQUENCE</scope>
    <source>
        <strain evidence="2">SCG-10</strain>
    </source>
</reference>
<comment type="caution">
    <text evidence="2">The sequence shown here is derived from an EMBL/GenBank/DDBJ whole genome shotgun (WGS) entry which is preliminary data.</text>
</comment>
<dbReference type="OrthoDB" id="2372041at2759"/>
<dbReference type="Proteomes" id="UP000707451">
    <property type="component" value="Unassembled WGS sequence"/>
</dbReference>
<organism evidence="2 3">
    <name type="scientific">Linnemannia hyalina</name>
    <dbReference type="NCBI Taxonomy" id="64524"/>
    <lineage>
        <taxon>Eukaryota</taxon>
        <taxon>Fungi</taxon>
        <taxon>Fungi incertae sedis</taxon>
        <taxon>Mucoromycota</taxon>
        <taxon>Mortierellomycotina</taxon>
        <taxon>Mortierellomycetes</taxon>
        <taxon>Mortierellales</taxon>
        <taxon>Mortierellaceae</taxon>
        <taxon>Linnemannia</taxon>
    </lineage>
</organism>
<accession>A0A9P8BSV1</accession>
<sequence length="202" mass="23308">MNYYDTIIECVVMPAINAAKPVGAMPLPANRPYPRHQQDEDEEQGDITEIESNNVNWNMLHSGRLTPDQEERYHANINRSASDSPTSSSVSRLDQRNRDCELASDHHHHHQQSYQRQGMGRHKFSRLSAGGKVINRSLALNSATFQMKQGKAAWRQLGTEVRSRRNATEDYEVIKHVCRSVGERPEGMYEEQNLIRQELRRR</sequence>
<name>A0A9P8BSV1_9FUNG</name>
<evidence type="ECO:0000313" key="3">
    <source>
        <dbReference type="Proteomes" id="UP000707451"/>
    </source>
</evidence>
<gene>
    <name evidence="2" type="ORF">KI688_001657</name>
</gene>
<keyword evidence="3" id="KW-1185">Reference proteome</keyword>
<dbReference type="AlphaFoldDB" id="A0A9P8BSV1"/>